<dbReference type="AlphaFoldDB" id="A0AAD0K9U0"/>
<sequence>MTIPETVPTVRESTPVELATQRYLLDLALQPLDRFDGFTRLEQIGGSALRYQLNYVGYALSMAQYTRTPAFTGYLADAQATMIRKMCDKKVWGYWATERLAGYLRWNPDPIVFGNVMYTGFFAAMIAFQQTLNDDRSFDVDGSLPLVWSPTRRYDYGYTSIAEAIVRNMRASKHTMYPCEPHLIYPMCNTIALVGLRGYDRLHDTDLTGDLVTRTRAAFTDHGYLTRSGRFRFGRGPAGLALPPTLSNDAIMTYWLNGVMPDLAESTWETLRRKRIEGSGSDVRLRTEPIDHLDVGSYRMGDAWAWVNVLCAAREIGDTDTADGLELAITDRFRFETSDSGARKMSGVSTWVSLAYALSRFMVPDGLRGLSAGDLPAAWTTGPILAGADYPDVLVAKAVTDGEGLELVLRPGSDVRRSTLRLARLTPAGRYRVDNPATPAVVTVTADGSGHATLDVDLADRTEVRIRPL</sequence>
<proteinExistence type="predicted"/>
<accession>A0AAD0K9U0</accession>
<dbReference type="Pfam" id="PF18566">
    <property type="entry name" value="Ldi"/>
    <property type="match status" value="1"/>
</dbReference>
<dbReference type="Proteomes" id="UP000247118">
    <property type="component" value="Chromosome"/>
</dbReference>
<evidence type="ECO:0000259" key="1">
    <source>
        <dbReference type="Pfam" id="PF18566"/>
    </source>
</evidence>
<organism evidence="2 3">
    <name type="scientific">Gordonia terrae</name>
    <dbReference type="NCBI Taxonomy" id="2055"/>
    <lineage>
        <taxon>Bacteria</taxon>
        <taxon>Bacillati</taxon>
        <taxon>Actinomycetota</taxon>
        <taxon>Actinomycetes</taxon>
        <taxon>Mycobacteriales</taxon>
        <taxon>Gordoniaceae</taxon>
        <taxon>Gordonia</taxon>
    </lineage>
</organism>
<evidence type="ECO:0000313" key="3">
    <source>
        <dbReference type="Proteomes" id="UP000247118"/>
    </source>
</evidence>
<evidence type="ECO:0000313" key="2">
    <source>
        <dbReference type="EMBL" id="AWO85889.1"/>
    </source>
</evidence>
<dbReference type="RefSeq" id="WP_004022342.1">
    <property type="nucleotide sequence ID" value="NZ_CABEIC010000002.1"/>
</dbReference>
<protein>
    <recommendedName>
        <fullName evidence="1">Linalool dehydratase/isomerase domain-containing protein</fullName>
    </recommendedName>
</protein>
<dbReference type="EMBL" id="CP029604">
    <property type="protein sequence ID" value="AWO85889.1"/>
    <property type="molecule type" value="Genomic_DNA"/>
</dbReference>
<gene>
    <name evidence="2" type="ORF">DLJ61_22290</name>
</gene>
<dbReference type="InterPro" id="IPR041411">
    <property type="entry name" value="Ldi"/>
</dbReference>
<dbReference type="KEGG" id="gta:BCM27_22060"/>
<name>A0AAD0K9U0_9ACTN</name>
<feature type="domain" description="Linalool dehydratase/isomerase" evidence="1">
    <location>
        <begin position="50"/>
        <end position="350"/>
    </location>
</feature>
<dbReference type="GeneID" id="32690547"/>
<reference evidence="2 3" key="1">
    <citation type="submission" date="2018-05" db="EMBL/GenBank/DDBJ databases">
        <title>Complete genome sequence of Gordonia terrae NRRL B-16283.</title>
        <authorList>
            <person name="Garlena R.A."/>
            <person name="Russell D.A."/>
            <person name="Hatfull G.F."/>
        </authorList>
    </citation>
    <scope>NUCLEOTIDE SEQUENCE [LARGE SCALE GENOMIC DNA]</scope>
    <source>
        <strain evidence="2 3">NRRL B-16283</strain>
    </source>
</reference>